<dbReference type="Proteomes" id="UP000184016">
    <property type="component" value="Unassembled WGS sequence"/>
</dbReference>
<reference evidence="3" key="1">
    <citation type="submission" date="2016-11" db="EMBL/GenBank/DDBJ databases">
        <authorList>
            <person name="Varghese N."/>
            <person name="Submissions S."/>
        </authorList>
    </citation>
    <scope>NUCLEOTIDE SEQUENCE [LARGE SCALE GENOMIC DNA]</scope>
    <source>
        <strain evidence="3">USBA-503</strain>
    </source>
</reference>
<keyword evidence="1" id="KW-0472">Membrane</keyword>
<gene>
    <name evidence="2" type="ORF">SAMN05443507_1267</name>
</gene>
<evidence type="ECO:0000313" key="3">
    <source>
        <dbReference type="Proteomes" id="UP000184016"/>
    </source>
</evidence>
<proteinExistence type="predicted"/>
<sequence>MYGCFGGYTRWAVVFLIIFVLFFLLVPAAGYAAGAY</sequence>
<accession>A0A1M6W6W1</accession>
<keyword evidence="3" id="KW-1185">Reference proteome</keyword>
<name>A0A1M6W6W1_9BACL</name>
<dbReference type="AlphaFoldDB" id="A0A1M6W6W1"/>
<evidence type="ECO:0000256" key="1">
    <source>
        <dbReference type="SAM" id="Phobius"/>
    </source>
</evidence>
<dbReference type="EMBL" id="FRAF01000026">
    <property type="protein sequence ID" value="SHK89369.1"/>
    <property type="molecule type" value="Genomic_DNA"/>
</dbReference>
<feature type="transmembrane region" description="Helical" evidence="1">
    <location>
        <begin position="12"/>
        <end position="33"/>
    </location>
</feature>
<organism evidence="2 3">
    <name type="scientific">Alicyclobacillus tolerans</name>
    <dbReference type="NCBI Taxonomy" id="90970"/>
    <lineage>
        <taxon>Bacteria</taxon>
        <taxon>Bacillati</taxon>
        <taxon>Bacillota</taxon>
        <taxon>Bacilli</taxon>
        <taxon>Bacillales</taxon>
        <taxon>Alicyclobacillaceae</taxon>
        <taxon>Alicyclobacillus</taxon>
    </lineage>
</organism>
<keyword evidence="1" id="KW-0812">Transmembrane</keyword>
<protein>
    <submittedName>
        <fullName evidence="2">Uncharacterized protein</fullName>
    </submittedName>
</protein>
<evidence type="ECO:0000313" key="2">
    <source>
        <dbReference type="EMBL" id="SHK89369.1"/>
    </source>
</evidence>
<keyword evidence="1" id="KW-1133">Transmembrane helix</keyword>
<dbReference type="STRING" id="1830138.SAMN05443507_1267"/>